<proteinExistence type="predicted"/>
<dbReference type="PANTHER" id="PTHR43230:SF3">
    <property type="entry name" value="ABC-TYPE DIPEPTIDE_OLIGOPEPTIDE TRANSPORT SYSTEM, ATPASE COMPONENT"/>
    <property type="match status" value="1"/>
</dbReference>
<dbReference type="AlphaFoldDB" id="A0A218P8F7"/>
<evidence type="ECO:0000259" key="4">
    <source>
        <dbReference type="PROSITE" id="PS50893"/>
    </source>
</evidence>
<dbReference type="InterPro" id="IPR003439">
    <property type="entry name" value="ABC_transporter-like_ATP-bd"/>
</dbReference>
<dbReference type="InterPro" id="IPR003593">
    <property type="entry name" value="AAA+_ATPase"/>
</dbReference>
<name>A0A218P8F7_9EURY</name>
<sequence>MSKEMLVCDHVTKIFTSGFIKKIEVKAVDDVSFTVREGEIISLIGQSGSGKTTLGKIILRLIPPTSGRVLFYGKDIWKDIKTKEERKEYWRQVHAVFQNPMGSFNEFYRIDRVLDQALELIGADPKSEEGMLLKEESLKAVGLNPDELLGKYPHQLSGGQLQRVMIARSWILRPKLLIADEAVSMLDVSTRGKIVEIFKELRNKLGSSIIFISHDIGLSYFISDRIFIMYKGKIIEEGTPQEVIDNPKHEYTKTLVESVPTIYRKWEDFLEV</sequence>
<dbReference type="PROSITE" id="PS00211">
    <property type="entry name" value="ABC_TRANSPORTER_1"/>
    <property type="match status" value="1"/>
</dbReference>
<dbReference type="OrthoDB" id="18209at2157"/>
<dbReference type="RefSeq" id="WP_088854326.1">
    <property type="nucleotide sequence ID" value="NZ_CP015102.1"/>
</dbReference>
<keyword evidence="1" id="KW-0813">Transport</keyword>
<dbReference type="Proteomes" id="UP000197418">
    <property type="component" value="Chromosome"/>
</dbReference>
<dbReference type="Pfam" id="PF00005">
    <property type="entry name" value="ABC_tran"/>
    <property type="match status" value="1"/>
</dbReference>
<reference evidence="5 6" key="1">
    <citation type="submission" date="2016-04" db="EMBL/GenBank/DDBJ databases">
        <title>Complete genome sequence of Thermococcus pacificus type strain P4.</title>
        <authorList>
            <person name="Oger P.M."/>
        </authorList>
    </citation>
    <scope>NUCLEOTIDE SEQUENCE [LARGE SCALE GENOMIC DNA]</scope>
    <source>
        <strain evidence="5 6">P-4</strain>
    </source>
</reference>
<evidence type="ECO:0000256" key="1">
    <source>
        <dbReference type="ARBA" id="ARBA00022448"/>
    </source>
</evidence>
<keyword evidence="2" id="KW-0547">Nucleotide-binding</keyword>
<organism evidence="5 6">
    <name type="scientific">Thermococcus pacificus</name>
    <dbReference type="NCBI Taxonomy" id="71998"/>
    <lineage>
        <taxon>Archaea</taxon>
        <taxon>Methanobacteriati</taxon>
        <taxon>Methanobacteriota</taxon>
        <taxon>Thermococci</taxon>
        <taxon>Thermococcales</taxon>
        <taxon>Thermococcaceae</taxon>
        <taxon>Thermococcus</taxon>
    </lineage>
</organism>
<evidence type="ECO:0000313" key="5">
    <source>
        <dbReference type="EMBL" id="ASJ07075.1"/>
    </source>
</evidence>
<dbReference type="InterPro" id="IPR013563">
    <property type="entry name" value="Oligopep_ABC_C"/>
</dbReference>
<dbReference type="CDD" id="cd03257">
    <property type="entry name" value="ABC_NikE_OppD_transporters"/>
    <property type="match status" value="1"/>
</dbReference>
<keyword evidence="3 5" id="KW-0067">ATP-binding</keyword>
<gene>
    <name evidence="5" type="ORF">A3L08_06940</name>
</gene>
<protein>
    <submittedName>
        <fullName evidence="5">Dipeptide/oligopeptide/nickel ABC transporter ATP-binding protein</fullName>
    </submittedName>
</protein>
<dbReference type="InterPro" id="IPR017871">
    <property type="entry name" value="ABC_transporter-like_CS"/>
</dbReference>
<dbReference type="GO" id="GO:0015833">
    <property type="term" value="P:peptide transport"/>
    <property type="evidence" value="ECO:0007669"/>
    <property type="project" value="InterPro"/>
</dbReference>
<evidence type="ECO:0000256" key="3">
    <source>
        <dbReference type="ARBA" id="ARBA00022840"/>
    </source>
</evidence>
<dbReference type="SUPFAM" id="SSF52540">
    <property type="entry name" value="P-loop containing nucleoside triphosphate hydrolases"/>
    <property type="match status" value="1"/>
</dbReference>
<dbReference type="Pfam" id="PF08352">
    <property type="entry name" value="oligo_HPY"/>
    <property type="match status" value="1"/>
</dbReference>
<dbReference type="GeneID" id="33315991"/>
<feature type="domain" description="ABC transporter" evidence="4">
    <location>
        <begin position="6"/>
        <end position="256"/>
    </location>
</feature>
<keyword evidence="6" id="KW-1185">Reference proteome</keyword>
<dbReference type="InterPro" id="IPR027417">
    <property type="entry name" value="P-loop_NTPase"/>
</dbReference>
<dbReference type="SMART" id="SM00382">
    <property type="entry name" value="AAA"/>
    <property type="match status" value="1"/>
</dbReference>
<accession>A0A218P8F7</accession>
<evidence type="ECO:0000256" key="2">
    <source>
        <dbReference type="ARBA" id="ARBA00022741"/>
    </source>
</evidence>
<evidence type="ECO:0000313" key="6">
    <source>
        <dbReference type="Proteomes" id="UP000197418"/>
    </source>
</evidence>
<dbReference type="EMBL" id="CP015102">
    <property type="protein sequence ID" value="ASJ07075.1"/>
    <property type="molecule type" value="Genomic_DNA"/>
</dbReference>
<dbReference type="GO" id="GO:0016887">
    <property type="term" value="F:ATP hydrolysis activity"/>
    <property type="evidence" value="ECO:0007669"/>
    <property type="project" value="InterPro"/>
</dbReference>
<dbReference type="GO" id="GO:0005524">
    <property type="term" value="F:ATP binding"/>
    <property type="evidence" value="ECO:0007669"/>
    <property type="project" value="UniProtKB-KW"/>
</dbReference>
<dbReference type="PANTHER" id="PTHR43230">
    <property type="entry name" value="ABC-TYPE DIPEPTIDE/OLIGOPEPTIDE TRANSPORT SYSTEM, ATPASE COMPONENT"/>
    <property type="match status" value="1"/>
</dbReference>
<dbReference type="Gene3D" id="3.40.50.300">
    <property type="entry name" value="P-loop containing nucleotide triphosphate hydrolases"/>
    <property type="match status" value="1"/>
</dbReference>
<dbReference type="KEGG" id="tpaf:A3L08_06940"/>
<dbReference type="PROSITE" id="PS50893">
    <property type="entry name" value="ABC_TRANSPORTER_2"/>
    <property type="match status" value="1"/>
</dbReference>